<dbReference type="GO" id="GO:0019346">
    <property type="term" value="P:transsulfuration"/>
    <property type="evidence" value="ECO:0007669"/>
    <property type="project" value="InterPro"/>
</dbReference>
<evidence type="ECO:0008006" key="7">
    <source>
        <dbReference type="Google" id="ProtNLM"/>
    </source>
</evidence>
<dbReference type="InterPro" id="IPR000277">
    <property type="entry name" value="Cys/Met-Metab_PyrdxlP-dep_enz"/>
</dbReference>
<dbReference type="InterPro" id="IPR006235">
    <property type="entry name" value="OAc-hSer/O-AcSer_sulfhydrylase"/>
</dbReference>
<dbReference type="InterPro" id="IPR015422">
    <property type="entry name" value="PyrdxlP-dep_Trfase_small"/>
</dbReference>
<organism evidence="6">
    <name type="scientific">Alexandrium monilatum</name>
    <dbReference type="NCBI Taxonomy" id="311494"/>
    <lineage>
        <taxon>Eukaryota</taxon>
        <taxon>Sar</taxon>
        <taxon>Alveolata</taxon>
        <taxon>Dinophyceae</taxon>
        <taxon>Gonyaulacales</taxon>
        <taxon>Pyrocystaceae</taxon>
        <taxon>Alexandrium</taxon>
    </lineage>
</organism>
<evidence type="ECO:0000256" key="1">
    <source>
        <dbReference type="ARBA" id="ARBA00001933"/>
    </source>
</evidence>
<dbReference type="EMBL" id="HBNR01049560">
    <property type="protein sequence ID" value="CAE4612696.1"/>
    <property type="molecule type" value="Transcribed_RNA"/>
</dbReference>
<reference evidence="6" key="1">
    <citation type="submission" date="2021-01" db="EMBL/GenBank/DDBJ databases">
        <authorList>
            <person name="Corre E."/>
            <person name="Pelletier E."/>
            <person name="Niang G."/>
            <person name="Scheremetjew M."/>
            <person name="Finn R."/>
            <person name="Kale V."/>
            <person name="Holt S."/>
            <person name="Cochrane G."/>
            <person name="Meng A."/>
            <person name="Brown T."/>
            <person name="Cohen L."/>
        </authorList>
    </citation>
    <scope>NUCLEOTIDE SEQUENCE</scope>
    <source>
        <strain evidence="6">CCMP3105</strain>
    </source>
</reference>
<dbReference type="GO" id="GO:0005737">
    <property type="term" value="C:cytoplasm"/>
    <property type="evidence" value="ECO:0007669"/>
    <property type="project" value="TreeGrafter"/>
</dbReference>
<dbReference type="GO" id="GO:0030170">
    <property type="term" value="F:pyridoxal phosphate binding"/>
    <property type="evidence" value="ECO:0007669"/>
    <property type="project" value="InterPro"/>
</dbReference>
<dbReference type="SUPFAM" id="SSF53383">
    <property type="entry name" value="PLP-dependent transferases"/>
    <property type="match status" value="1"/>
</dbReference>
<evidence type="ECO:0000313" key="6">
    <source>
        <dbReference type="EMBL" id="CAE4612696.1"/>
    </source>
</evidence>
<accession>A0A7S4RF87</accession>
<evidence type="ECO:0000256" key="2">
    <source>
        <dbReference type="ARBA" id="ARBA00009077"/>
    </source>
</evidence>
<dbReference type="PANTHER" id="PTHR43797:SF2">
    <property type="entry name" value="HOMOCYSTEINE_CYSTEINE SYNTHASE"/>
    <property type="match status" value="1"/>
</dbReference>
<proteinExistence type="inferred from homology"/>
<evidence type="ECO:0000256" key="3">
    <source>
        <dbReference type="ARBA" id="ARBA00022679"/>
    </source>
</evidence>
<dbReference type="GO" id="GO:0003961">
    <property type="term" value="F:O-acetylhomoserine aminocarboxypropyltransferase activity"/>
    <property type="evidence" value="ECO:0007669"/>
    <property type="project" value="TreeGrafter"/>
</dbReference>
<dbReference type="GO" id="GO:0071269">
    <property type="term" value="P:L-homocysteine biosynthetic process"/>
    <property type="evidence" value="ECO:0007669"/>
    <property type="project" value="TreeGrafter"/>
</dbReference>
<evidence type="ECO:0000256" key="5">
    <source>
        <dbReference type="RuleBase" id="RU362118"/>
    </source>
</evidence>
<comment type="cofactor">
    <cofactor evidence="1 5">
        <name>pyridoxal 5'-phosphate</name>
        <dbReference type="ChEBI" id="CHEBI:597326"/>
    </cofactor>
</comment>
<gene>
    <name evidence="6" type="ORF">AMON00008_LOCUS34632</name>
</gene>
<evidence type="ECO:0000256" key="4">
    <source>
        <dbReference type="ARBA" id="ARBA00022898"/>
    </source>
</evidence>
<keyword evidence="3" id="KW-0808">Transferase</keyword>
<comment type="similarity">
    <text evidence="2 5">Belongs to the trans-sulfuration enzymes family.</text>
</comment>
<dbReference type="AlphaFoldDB" id="A0A7S4RF87"/>
<sequence length="179" mass="19213">MLGTKGETGIAFCIGAKTLGLRDCGPCLSPFNAFLISMGMETLPLRMDKHCANALAVAKYLEAHPKVARVTYAGLEASKFKPLAAKYCPKGASSLFTFALKDGFKAAQKVVNSVKMISLVANLGDTRTLIAHPASMMHAQLTEEQQREAGADPEVIRLSIGIEDVQDIIDDFAQALEQV</sequence>
<dbReference type="InterPro" id="IPR015424">
    <property type="entry name" value="PyrdxlP-dep_Trfase"/>
</dbReference>
<protein>
    <recommendedName>
        <fullName evidence="7">Methionine gamma-lyase</fullName>
    </recommendedName>
</protein>
<keyword evidence="4 5" id="KW-0663">Pyridoxal phosphate</keyword>
<name>A0A7S4RF87_9DINO</name>
<dbReference type="GO" id="GO:0006535">
    <property type="term" value="P:cysteine biosynthetic process from serine"/>
    <property type="evidence" value="ECO:0007669"/>
    <property type="project" value="TreeGrafter"/>
</dbReference>
<dbReference type="PANTHER" id="PTHR43797">
    <property type="entry name" value="HOMOCYSTEINE/CYSTEINE SYNTHASE"/>
    <property type="match status" value="1"/>
</dbReference>
<dbReference type="GO" id="GO:0004124">
    <property type="term" value="F:cysteine synthase activity"/>
    <property type="evidence" value="ECO:0007669"/>
    <property type="project" value="TreeGrafter"/>
</dbReference>
<dbReference type="Gene3D" id="3.90.1150.10">
    <property type="entry name" value="Aspartate Aminotransferase, domain 1"/>
    <property type="match status" value="1"/>
</dbReference>
<dbReference type="Pfam" id="PF01053">
    <property type="entry name" value="Cys_Met_Meta_PP"/>
    <property type="match status" value="1"/>
</dbReference>